<evidence type="ECO:0000313" key="3">
    <source>
        <dbReference type="Proteomes" id="UP000238701"/>
    </source>
</evidence>
<reference evidence="3" key="1">
    <citation type="submission" date="2018-02" db="EMBL/GenBank/DDBJ databases">
        <authorList>
            <person name="Hausmann B."/>
        </authorList>
    </citation>
    <scope>NUCLEOTIDE SEQUENCE [LARGE SCALE GENOMIC DNA]</scope>
    <source>
        <strain evidence="3">Peat soil MAG SbA1</strain>
    </source>
</reference>
<gene>
    <name evidence="2" type="ORF">SBA1_410004</name>
</gene>
<name>A0A2U3KQK7_9BACT</name>
<organism evidence="2 3">
    <name type="scientific">Candidatus Sulfotelmatobacter kueseliae</name>
    <dbReference type="NCBI Taxonomy" id="2042962"/>
    <lineage>
        <taxon>Bacteria</taxon>
        <taxon>Pseudomonadati</taxon>
        <taxon>Acidobacteriota</taxon>
        <taxon>Terriglobia</taxon>
        <taxon>Terriglobales</taxon>
        <taxon>Candidatus Korobacteraceae</taxon>
        <taxon>Candidatus Sulfotelmatobacter</taxon>
    </lineage>
</organism>
<protein>
    <submittedName>
        <fullName evidence="2">Uncharacterized protein</fullName>
    </submittedName>
</protein>
<dbReference type="Proteomes" id="UP000238701">
    <property type="component" value="Unassembled WGS sequence"/>
</dbReference>
<evidence type="ECO:0000256" key="1">
    <source>
        <dbReference type="SAM" id="MobiDB-lite"/>
    </source>
</evidence>
<accession>A0A2U3KQK7</accession>
<dbReference type="AlphaFoldDB" id="A0A2U3KQK7"/>
<feature type="region of interest" description="Disordered" evidence="1">
    <location>
        <begin position="40"/>
        <end position="79"/>
    </location>
</feature>
<evidence type="ECO:0000313" key="2">
    <source>
        <dbReference type="EMBL" id="SPF41958.1"/>
    </source>
</evidence>
<dbReference type="EMBL" id="OMOD01000135">
    <property type="protein sequence ID" value="SPF41958.1"/>
    <property type="molecule type" value="Genomic_DNA"/>
</dbReference>
<proteinExistence type="predicted"/>
<sequence>MAAGVVPLQHGGRDALGTAGKMRALRGWVLTLDFRYEGKRNHGAGSGAGLSLPAARGDRAGGHAQLAGPRAGSTAGGRG</sequence>